<dbReference type="InterPro" id="IPR000182">
    <property type="entry name" value="GNAT_dom"/>
</dbReference>
<dbReference type="CDD" id="cd04301">
    <property type="entry name" value="NAT_SF"/>
    <property type="match status" value="1"/>
</dbReference>
<dbReference type="EMBL" id="SNWM01000001">
    <property type="protein sequence ID" value="TDO23947.1"/>
    <property type="molecule type" value="Genomic_DNA"/>
</dbReference>
<dbReference type="Proteomes" id="UP000295499">
    <property type="component" value="Unassembled WGS sequence"/>
</dbReference>
<dbReference type="InterPro" id="IPR050680">
    <property type="entry name" value="YpeA/RimI_acetyltransf"/>
</dbReference>
<name>A0A4R6IP33_9SPHI</name>
<dbReference type="PROSITE" id="PS51186">
    <property type="entry name" value="GNAT"/>
    <property type="match status" value="1"/>
</dbReference>
<proteinExistence type="predicted"/>
<evidence type="ECO:0000313" key="5">
    <source>
        <dbReference type="Proteomes" id="UP000295499"/>
    </source>
</evidence>
<reference evidence="4 5" key="1">
    <citation type="submission" date="2019-03" db="EMBL/GenBank/DDBJ databases">
        <title>Genomic Encyclopedia of Archaeal and Bacterial Type Strains, Phase II (KMG-II): from individual species to whole genera.</title>
        <authorList>
            <person name="Goeker M."/>
        </authorList>
    </citation>
    <scope>NUCLEOTIDE SEQUENCE [LARGE SCALE GENOMIC DNA]</scope>
    <source>
        <strain evidence="4 5">DSM 19034</strain>
    </source>
</reference>
<dbReference type="PANTHER" id="PTHR43420">
    <property type="entry name" value="ACETYLTRANSFERASE"/>
    <property type="match status" value="1"/>
</dbReference>
<accession>A0A4R6IP33</accession>
<dbReference type="GO" id="GO:0016747">
    <property type="term" value="F:acyltransferase activity, transferring groups other than amino-acyl groups"/>
    <property type="evidence" value="ECO:0007669"/>
    <property type="project" value="InterPro"/>
</dbReference>
<evidence type="ECO:0000256" key="2">
    <source>
        <dbReference type="ARBA" id="ARBA00023315"/>
    </source>
</evidence>
<dbReference type="AlphaFoldDB" id="A0A4R6IP33"/>
<dbReference type="OrthoDB" id="1178186at2"/>
<evidence type="ECO:0000259" key="3">
    <source>
        <dbReference type="PROSITE" id="PS51186"/>
    </source>
</evidence>
<dbReference type="RefSeq" id="WP_133551527.1">
    <property type="nucleotide sequence ID" value="NZ_SNWM01000001.1"/>
</dbReference>
<organism evidence="4 5">
    <name type="scientific">Pedobacter duraquae</name>
    <dbReference type="NCBI Taxonomy" id="425511"/>
    <lineage>
        <taxon>Bacteria</taxon>
        <taxon>Pseudomonadati</taxon>
        <taxon>Bacteroidota</taxon>
        <taxon>Sphingobacteriia</taxon>
        <taxon>Sphingobacteriales</taxon>
        <taxon>Sphingobacteriaceae</taxon>
        <taxon>Pedobacter</taxon>
    </lineage>
</organism>
<dbReference type="InterPro" id="IPR016181">
    <property type="entry name" value="Acyl_CoA_acyltransferase"/>
</dbReference>
<feature type="domain" description="N-acetyltransferase" evidence="3">
    <location>
        <begin position="1"/>
        <end position="138"/>
    </location>
</feature>
<gene>
    <name evidence="4" type="ORF">CLV32_0233</name>
</gene>
<evidence type="ECO:0000256" key="1">
    <source>
        <dbReference type="ARBA" id="ARBA00022679"/>
    </source>
</evidence>
<evidence type="ECO:0000313" key="4">
    <source>
        <dbReference type="EMBL" id="TDO23947.1"/>
    </source>
</evidence>
<sequence>MEEIQIEQIRYELTWRIRHQVMYPDQPFDMIKLPNDADGIHFGLYVGSWITAVVSVFENGQDYQFRKFATLEAQQGKGYGSALLKYIIDYCRDRGAKKIWCNARISAGSFYHKFGLVPVGATYMQYDIEFVKMELNLEQK</sequence>
<keyword evidence="5" id="KW-1185">Reference proteome</keyword>
<dbReference type="PANTHER" id="PTHR43420:SF42">
    <property type="entry name" value="N-ACETYLTRANSFERASE DOMAIN-CONTAINING PROTEIN"/>
    <property type="match status" value="1"/>
</dbReference>
<dbReference type="Gene3D" id="3.40.630.30">
    <property type="match status" value="1"/>
</dbReference>
<keyword evidence="2 4" id="KW-0012">Acyltransferase</keyword>
<protein>
    <submittedName>
        <fullName evidence="4">Putative GNAT family N-acyltransferase</fullName>
    </submittedName>
</protein>
<comment type="caution">
    <text evidence="4">The sequence shown here is derived from an EMBL/GenBank/DDBJ whole genome shotgun (WGS) entry which is preliminary data.</text>
</comment>
<keyword evidence="1 4" id="KW-0808">Transferase</keyword>
<dbReference type="Pfam" id="PF13673">
    <property type="entry name" value="Acetyltransf_10"/>
    <property type="match status" value="1"/>
</dbReference>
<dbReference type="SUPFAM" id="SSF55729">
    <property type="entry name" value="Acyl-CoA N-acyltransferases (Nat)"/>
    <property type="match status" value="1"/>
</dbReference>